<dbReference type="InterPro" id="IPR001466">
    <property type="entry name" value="Beta-lactam-related"/>
</dbReference>
<keyword evidence="4" id="KW-1185">Reference proteome</keyword>
<dbReference type="OrthoDB" id="5946976at2759"/>
<reference evidence="3 4" key="1">
    <citation type="submission" date="2019-12" db="EMBL/GenBank/DDBJ databases">
        <title>Draft genome sequence of the ascomycete Xylaria multiplex DSM 110363.</title>
        <authorList>
            <person name="Buettner E."/>
            <person name="Kellner H."/>
        </authorList>
    </citation>
    <scope>NUCLEOTIDE SEQUENCE [LARGE SCALE GENOMIC DNA]</scope>
    <source>
        <strain evidence="3 4">DSM 110363</strain>
    </source>
</reference>
<dbReference type="PANTHER" id="PTHR46825:SF9">
    <property type="entry name" value="BETA-LACTAMASE-RELATED DOMAIN-CONTAINING PROTEIN"/>
    <property type="match status" value="1"/>
</dbReference>
<dbReference type="InParanoid" id="A0A7C8N3D2"/>
<sequence>MTTSYQNQSLLGPKEALSSKRARIREICRISGVVGRSIAVVDHGEIVSQDTIGYRNLAEREPVTSDTIFHITSLTKSFTGACVDILRGQGKLSFDDPVQKHLRRVKTRDPATTANATIANLLGHRTGLQNPIGIWLGAHGKIKATGLPYHIFLQENILDPLGMTCTVVDKSTRFLDDMSSAYGVTDNGLPSNVPLPEISAKSAMGPASSLMSTANDLVIYCKALMRSWHAQNGEHVETGETGANEAVFSDVKWLFASLQIMETPTAREKRLCCWMV</sequence>
<dbReference type="SUPFAM" id="SSF56601">
    <property type="entry name" value="beta-lactamase/transpeptidase-like"/>
    <property type="match status" value="1"/>
</dbReference>
<dbReference type="Gene3D" id="3.40.710.10">
    <property type="entry name" value="DD-peptidase/beta-lactamase superfamily"/>
    <property type="match status" value="2"/>
</dbReference>
<dbReference type="Proteomes" id="UP000481858">
    <property type="component" value="Unassembled WGS sequence"/>
</dbReference>
<evidence type="ECO:0000313" key="3">
    <source>
        <dbReference type="EMBL" id="KAF2965617.1"/>
    </source>
</evidence>
<dbReference type="InterPro" id="IPR012338">
    <property type="entry name" value="Beta-lactam/transpept-like"/>
</dbReference>
<dbReference type="Pfam" id="PF00144">
    <property type="entry name" value="Beta-lactamase"/>
    <property type="match status" value="1"/>
</dbReference>
<feature type="domain" description="Beta-lactamase-related" evidence="2">
    <location>
        <begin position="32"/>
        <end position="228"/>
    </location>
</feature>
<dbReference type="PANTHER" id="PTHR46825">
    <property type="entry name" value="D-ALANYL-D-ALANINE-CARBOXYPEPTIDASE/ENDOPEPTIDASE AMPH"/>
    <property type="match status" value="1"/>
</dbReference>
<accession>A0A7C8N3D2</accession>
<gene>
    <name evidence="3" type="ORF">GQX73_g7972</name>
</gene>
<evidence type="ECO:0000256" key="1">
    <source>
        <dbReference type="ARBA" id="ARBA00038215"/>
    </source>
</evidence>
<evidence type="ECO:0000313" key="4">
    <source>
        <dbReference type="Proteomes" id="UP000481858"/>
    </source>
</evidence>
<dbReference type="InterPro" id="IPR050491">
    <property type="entry name" value="AmpC-like"/>
</dbReference>
<proteinExistence type="inferred from homology"/>
<dbReference type="EMBL" id="WUBL01000110">
    <property type="protein sequence ID" value="KAF2965617.1"/>
    <property type="molecule type" value="Genomic_DNA"/>
</dbReference>
<name>A0A7C8N3D2_9PEZI</name>
<evidence type="ECO:0000259" key="2">
    <source>
        <dbReference type="Pfam" id="PF00144"/>
    </source>
</evidence>
<comment type="caution">
    <text evidence="3">The sequence shown here is derived from an EMBL/GenBank/DDBJ whole genome shotgun (WGS) entry which is preliminary data.</text>
</comment>
<dbReference type="AlphaFoldDB" id="A0A7C8N3D2"/>
<organism evidence="3 4">
    <name type="scientific">Xylaria multiplex</name>
    <dbReference type="NCBI Taxonomy" id="323545"/>
    <lineage>
        <taxon>Eukaryota</taxon>
        <taxon>Fungi</taxon>
        <taxon>Dikarya</taxon>
        <taxon>Ascomycota</taxon>
        <taxon>Pezizomycotina</taxon>
        <taxon>Sordariomycetes</taxon>
        <taxon>Xylariomycetidae</taxon>
        <taxon>Xylariales</taxon>
        <taxon>Xylariaceae</taxon>
        <taxon>Xylaria</taxon>
    </lineage>
</organism>
<comment type="similarity">
    <text evidence="1">Belongs to the peptidase S12 family.</text>
</comment>
<protein>
    <recommendedName>
        <fullName evidence="2">Beta-lactamase-related domain-containing protein</fullName>
    </recommendedName>
</protein>